<name>A0A3S9WFI0_9MICO</name>
<proteinExistence type="inferred from homology"/>
<evidence type="ECO:0000256" key="2">
    <source>
        <dbReference type="ARBA" id="ARBA00022598"/>
    </source>
</evidence>
<organism evidence="5 6">
    <name type="scientific">Microbacterium oxydans</name>
    <dbReference type="NCBI Taxonomy" id="82380"/>
    <lineage>
        <taxon>Bacteria</taxon>
        <taxon>Bacillati</taxon>
        <taxon>Actinomycetota</taxon>
        <taxon>Actinomycetes</taxon>
        <taxon>Micrococcales</taxon>
        <taxon>Microbacteriaceae</taxon>
        <taxon>Microbacterium</taxon>
    </lineage>
</organism>
<evidence type="ECO:0000256" key="1">
    <source>
        <dbReference type="ARBA" id="ARBA00006432"/>
    </source>
</evidence>
<dbReference type="PANTHER" id="PTHR43201">
    <property type="entry name" value="ACYL-COA SYNTHETASE"/>
    <property type="match status" value="1"/>
</dbReference>
<dbReference type="Gene3D" id="3.40.50.12780">
    <property type="entry name" value="N-terminal domain of ligase-like"/>
    <property type="match status" value="1"/>
</dbReference>
<feature type="domain" description="AMP-binding enzyme C-terminal" evidence="4">
    <location>
        <begin position="404"/>
        <end position="476"/>
    </location>
</feature>
<dbReference type="EMBL" id="CP031422">
    <property type="protein sequence ID" value="AZS38821.1"/>
    <property type="molecule type" value="Genomic_DNA"/>
</dbReference>
<gene>
    <name evidence="5" type="primary">yhfT</name>
    <name evidence="5" type="ORF">CVS54_00118</name>
</gene>
<dbReference type="PANTHER" id="PTHR43201:SF5">
    <property type="entry name" value="MEDIUM-CHAIN ACYL-COA LIGASE ACSF2, MITOCHONDRIAL"/>
    <property type="match status" value="1"/>
</dbReference>
<sequence length="493" mass="52487">MLRRVAVEDPARPAIVDHDAGVTYGELHTESRRISATLERMLPAHSARADALGLSTPPPVVAICLRRAFDTARTVVAMEAGDRILSVVDAHWPVSLQTQLITSTGAVAVITDVAALRTALDASGWPGLILGLADLENSGSLAYADPDDPAGDAPFLLLTSSGTTGRPKPFLKTRAQYTANIDVSRTYLGASNRVATFAPGPMSYSLTLYTLFEVLASGGELHVTDRLDDLWLTPRARDERITRVVTVPAAAAALADAARRNPGRYDGIELIVTGGAALSASARARVSDALPRTRTLSYFGTGELGFIGDDRAGDGRIRLYPQVEARVRDDDGDDLAPGELGTLWVRSPSCSTGYLPGTTSASLTDADGWASVHDQGRLRGRDFSFAGRSGDVVTTGGHTVSLDEVERAFDGMPGLGDICVIAESDDRLGTRIILVVEGDAPPAATLRTWARDRLPPASVPRRWHRLPEFPRTSGGKIRRTAVADLVALGRRPS</sequence>
<evidence type="ECO:0000259" key="4">
    <source>
        <dbReference type="Pfam" id="PF13193"/>
    </source>
</evidence>
<dbReference type="Gene3D" id="3.30.300.30">
    <property type="match status" value="1"/>
</dbReference>
<dbReference type="GO" id="GO:0006631">
    <property type="term" value="P:fatty acid metabolic process"/>
    <property type="evidence" value="ECO:0007669"/>
    <property type="project" value="TreeGrafter"/>
</dbReference>
<accession>A0A3S9WFI0</accession>
<evidence type="ECO:0000313" key="5">
    <source>
        <dbReference type="EMBL" id="AZS38821.1"/>
    </source>
</evidence>
<dbReference type="KEGG" id="moy:CVS54_00118"/>
<evidence type="ECO:0000313" key="6">
    <source>
        <dbReference type="Proteomes" id="UP000274841"/>
    </source>
</evidence>
<evidence type="ECO:0000259" key="3">
    <source>
        <dbReference type="Pfam" id="PF00501"/>
    </source>
</evidence>
<dbReference type="GO" id="GO:0031956">
    <property type="term" value="F:medium-chain fatty acid-CoA ligase activity"/>
    <property type="evidence" value="ECO:0007669"/>
    <property type="project" value="TreeGrafter"/>
</dbReference>
<dbReference type="EC" id="6.2.1.-" evidence="5"/>
<dbReference type="Proteomes" id="UP000274841">
    <property type="component" value="Chromosome"/>
</dbReference>
<comment type="similarity">
    <text evidence="1">Belongs to the ATP-dependent AMP-binding enzyme family.</text>
</comment>
<dbReference type="InterPro" id="IPR045851">
    <property type="entry name" value="AMP-bd_C_sf"/>
</dbReference>
<feature type="domain" description="AMP-dependent synthetase/ligase" evidence="3">
    <location>
        <begin position="3"/>
        <end position="355"/>
    </location>
</feature>
<dbReference type="PROSITE" id="PS00455">
    <property type="entry name" value="AMP_BINDING"/>
    <property type="match status" value="1"/>
</dbReference>
<dbReference type="AlphaFoldDB" id="A0A3S9WFI0"/>
<keyword evidence="2 5" id="KW-0436">Ligase</keyword>
<dbReference type="SUPFAM" id="SSF56801">
    <property type="entry name" value="Acetyl-CoA synthetase-like"/>
    <property type="match status" value="1"/>
</dbReference>
<dbReference type="Pfam" id="PF13193">
    <property type="entry name" value="AMP-binding_C"/>
    <property type="match status" value="1"/>
</dbReference>
<dbReference type="RefSeq" id="WP_127011479.1">
    <property type="nucleotide sequence ID" value="NZ_CP031422.1"/>
</dbReference>
<dbReference type="InterPro" id="IPR025110">
    <property type="entry name" value="AMP-bd_C"/>
</dbReference>
<protein>
    <submittedName>
        <fullName evidence="5">Putative acyl--CoA ligase YhfT</fullName>
        <ecNumber evidence="5">6.2.1.-</ecNumber>
    </submittedName>
</protein>
<dbReference type="InterPro" id="IPR042099">
    <property type="entry name" value="ANL_N_sf"/>
</dbReference>
<dbReference type="InterPro" id="IPR020845">
    <property type="entry name" value="AMP-binding_CS"/>
</dbReference>
<dbReference type="Pfam" id="PF00501">
    <property type="entry name" value="AMP-binding"/>
    <property type="match status" value="1"/>
</dbReference>
<reference evidence="5 6" key="1">
    <citation type="submission" date="2018-08" db="EMBL/GenBank/DDBJ databases">
        <title>Microbacterium oxydans strain HG3.</title>
        <authorList>
            <person name="ORTET P."/>
        </authorList>
    </citation>
    <scope>NUCLEOTIDE SEQUENCE [LARGE SCALE GENOMIC DNA]</scope>
    <source>
        <strain evidence="5 6">HG3</strain>
    </source>
</reference>
<dbReference type="InterPro" id="IPR000873">
    <property type="entry name" value="AMP-dep_synth/lig_dom"/>
</dbReference>